<protein>
    <submittedName>
        <fullName evidence="1">Uncharacterized protein</fullName>
    </submittedName>
</protein>
<gene>
    <name evidence="1" type="ORF">CWO07_09280</name>
</gene>
<dbReference type="Proteomes" id="UP000244197">
    <property type="component" value="Unassembled WGS sequence"/>
</dbReference>
<dbReference type="RefSeq" id="WP_108187627.1">
    <property type="nucleotide sequence ID" value="NZ_JAKMZH010000016.1"/>
</dbReference>
<comment type="caution">
    <text evidence="1">The sequence shown here is derived from an EMBL/GenBank/DDBJ whole genome shotgun (WGS) entry which is preliminary data.</text>
</comment>
<proteinExistence type="predicted"/>
<dbReference type="EMBL" id="PIFK01000015">
    <property type="protein sequence ID" value="PTP36330.1"/>
    <property type="molecule type" value="Genomic_DNA"/>
</dbReference>
<reference evidence="1 2" key="1">
    <citation type="submission" date="2017-11" db="EMBL/GenBank/DDBJ databases">
        <title>Population delineation of vibrios coincides with oyster pathogenicity.</title>
        <authorList>
            <person name="Bruto M."/>
            <person name="Labreuche Y."/>
            <person name="James A."/>
            <person name="Piel D."/>
            <person name="Chenivesse S."/>
            <person name="Petton B."/>
            <person name="Polz M.F."/>
            <person name="Le Roux F."/>
        </authorList>
    </citation>
    <scope>NUCLEOTIDE SEQUENCE [LARGE SCALE GENOMIC DNA]</scope>
    <source>
        <strain evidence="1 2">FF_144</strain>
    </source>
</reference>
<evidence type="ECO:0000313" key="2">
    <source>
        <dbReference type="Proteomes" id="UP000244197"/>
    </source>
</evidence>
<evidence type="ECO:0000313" key="1">
    <source>
        <dbReference type="EMBL" id="PTP36330.1"/>
    </source>
</evidence>
<accession>A0A2T5EWZ5</accession>
<name>A0A2T5EWZ5_VIBSP</name>
<sequence>MRLPTFRIFADDAFLYQFLQMSRASQDECLQFLYDEGYDIQVIADKLRLSRSSIYNRINANRGRGPNND</sequence>
<dbReference type="AlphaFoldDB" id="A0A2T5EWZ5"/>
<organism evidence="1 2">
    <name type="scientific">Vibrio splendidus</name>
    <dbReference type="NCBI Taxonomy" id="29497"/>
    <lineage>
        <taxon>Bacteria</taxon>
        <taxon>Pseudomonadati</taxon>
        <taxon>Pseudomonadota</taxon>
        <taxon>Gammaproteobacteria</taxon>
        <taxon>Vibrionales</taxon>
        <taxon>Vibrionaceae</taxon>
        <taxon>Vibrio</taxon>
    </lineage>
</organism>